<feature type="domain" description="UvrD-like helicase ATP-binding" evidence="12">
    <location>
        <begin position="1"/>
        <end position="283"/>
    </location>
</feature>
<protein>
    <recommendedName>
        <fullName evidence="8">DNA 3'-5' helicase</fullName>
        <ecNumber evidence="8">5.6.2.4</ecNumber>
    </recommendedName>
</protein>
<feature type="region of interest" description="Disordered" evidence="11">
    <location>
        <begin position="634"/>
        <end position="656"/>
    </location>
</feature>
<accession>A0A2P2DWW7</accession>
<gene>
    <name evidence="14" type="ORF">LPTSP4_06340</name>
</gene>
<dbReference type="GO" id="GO:0005829">
    <property type="term" value="C:cytosol"/>
    <property type="evidence" value="ECO:0007669"/>
    <property type="project" value="TreeGrafter"/>
</dbReference>
<comment type="caution">
    <text evidence="14">The sequence shown here is derived from an EMBL/GenBank/DDBJ whole genome shotgun (WGS) entry which is preliminary data.</text>
</comment>
<evidence type="ECO:0000256" key="7">
    <source>
        <dbReference type="ARBA" id="ARBA00034617"/>
    </source>
</evidence>
<evidence type="ECO:0000256" key="1">
    <source>
        <dbReference type="ARBA" id="ARBA00009922"/>
    </source>
</evidence>
<dbReference type="PROSITE" id="PS51217">
    <property type="entry name" value="UVRD_HELICASE_CTER"/>
    <property type="match status" value="1"/>
</dbReference>
<feature type="domain" description="UvrD-like helicase C-terminal" evidence="13">
    <location>
        <begin position="284"/>
        <end position="556"/>
    </location>
</feature>
<dbReference type="EMBL" id="BFBB01000002">
    <property type="protein sequence ID" value="GBF49124.1"/>
    <property type="molecule type" value="Genomic_DNA"/>
</dbReference>
<evidence type="ECO:0000256" key="3">
    <source>
        <dbReference type="ARBA" id="ARBA00022801"/>
    </source>
</evidence>
<dbReference type="InterPro" id="IPR013986">
    <property type="entry name" value="DExx_box_DNA_helicase_dom_sf"/>
</dbReference>
<evidence type="ECO:0000256" key="10">
    <source>
        <dbReference type="PROSITE-ProRule" id="PRU00560"/>
    </source>
</evidence>
<keyword evidence="5 10" id="KW-0067">ATP-binding</keyword>
<keyword evidence="6" id="KW-0413">Isomerase</keyword>
<organism evidence="14 15">
    <name type="scientific">Leptospira ryugenii</name>
    <dbReference type="NCBI Taxonomy" id="1917863"/>
    <lineage>
        <taxon>Bacteria</taxon>
        <taxon>Pseudomonadati</taxon>
        <taxon>Spirochaetota</taxon>
        <taxon>Spirochaetia</taxon>
        <taxon>Leptospirales</taxon>
        <taxon>Leptospiraceae</taxon>
        <taxon>Leptospira</taxon>
    </lineage>
</organism>
<dbReference type="EC" id="5.6.2.4" evidence="8"/>
<proteinExistence type="inferred from homology"/>
<dbReference type="GO" id="GO:0043138">
    <property type="term" value="F:3'-5' DNA helicase activity"/>
    <property type="evidence" value="ECO:0007669"/>
    <property type="project" value="UniProtKB-EC"/>
</dbReference>
<evidence type="ECO:0000259" key="12">
    <source>
        <dbReference type="PROSITE" id="PS51198"/>
    </source>
</evidence>
<keyword evidence="2 10" id="KW-0547">Nucleotide-binding</keyword>
<keyword evidence="4 10" id="KW-0347">Helicase</keyword>
<comment type="catalytic activity">
    <reaction evidence="9">
        <text>ATP + H2O = ADP + phosphate + H(+)</text>
        <dbReference type="Rhea" id="RHEA:13065"/>
        <dbReference type="ChEBI" id="CHEBI:15377"/>
        <dbReference type="ChEBI" id="CHEBI:15378"/>
        <dbReference type="ChEBI" id="CHEBI:30616"/>
        <dbReference type="ChEBI" id="CHEBI:43474"/>
        <dbReference type="ChEBI" id="CHEBI:456216"/>
        <dbReference type="EC" id="5.6.2.4"/>
    </reaction>
</comment>
<dbReference type="SUPFAM" id="SSF52540">
    <property type="entry name" value="P-loop containing nucleoside triphosphate hydrolases"/>
    <property type="match status" value="1"/>
</dbReference>
<keyword evidence="3 10" id="KW-0378">Hydrolase</keyword>
<dbReference type="InterPro" id="IPR027417">
    <property type="entry name" value="P-loop_NTPase"/>
</dbReference>
<evidence type="ECO:0000256" key="5">
    <source>
        <dbReference type="ARBA" id="ARBA00022840"/>
    </source>
</evidence>
<evidence type="ECO:0000256" key="11">
    <source>
        <dbReference type="SAM" id="MobiDB-lite"/>
    </source>
</evidence>
<evidence type="ECO:0000313" key="14">
    <source>
        <dbReference type="EMBL" id="GBF49124.1"/>
    </source>
</evidence>
<dbReference type="Gene3D" id="1.10.486.10">
    <property type="entry name" value="PCRA, domain 4"/>
    <property type="match status" value="1"/>
</dbReference>
<dbReference type="CDD" id="cd18807">
    <property type="entry name" value="SF1_C_UvrD"/>
    <property type="match status" value="1"/>
</dbReference>
<dbReference type="CDD" id="cd17932">
    <property type="entry name" value="DEXQc_UvrD"/>
    <property type="match status" value="1"/>
</dbReference>
<evidence type="ECO:0000313" key="15">
    <source>
        <dbReference type="Proteomes" id="UP000245133"/>
    </source>
</evidence>
<dbReference type="PANTHER" id="PTHR11070:SF3">
    <property type="entry name" value="DNA 3'-5' HELICASE"/>
    <property type="match status" value="1"/>
</dbReference>
<dbReference type="Gene3D" id="1.10.10.160">
    <property type="match status" value="1"/>
</dbReference>
<comment type="catalytic activity">
    <reaction evidence="7">
        <text>Couples ATP hydrolysis with the unwinding of duplex DNA by translocating in the 3'-5' direction.</text>
        <dbReference type="EC" id="5.6.2.4"/>
    </reaction>
</comment>
<dbReference type="Pfam" id="PF13361">
    <property type="entry name" value="UvrD_C"/>
    <property type="match status" value="1"/>
</dbReference>
<evidence type="ECO:0000256" key="4">
    <source>
        <dbReference type="ARBA" id="ARBA00022806"/>
    </source>
</evidence>
<dbReference type="GO" id="GO:0003677">
    <property type="term" value="F:DNA binding"/>
    <property type="evidence" value="ECO:0007669"/>
    <property type="project" value="InterPro"/>
</dbReference>
<sequence length="668" mass="76247">MNEAQKLAAEYPAGPLLIIAGAGTGKTKTLVHRIIGLVSQGFSPESILLLTFTKRAASEMLYRAKAKLDINVGRVFGGTFHSFCNYLLRKYGSAIGIPPQFTILDIEDATSLIGIAREDILSDAQRKRFPKKESLQDLFSSAFNSNLSLSQALAKHYPQFAKDSKEIQKVKERYESLKKESVSLDFDDLLLFARQVLMEHQSIRERVADDFKAILVDEYQDTNRIQAHIACLLAAEHKNITVVGDEAQSIYGFRGAEVKNILDFPKIFPHTKVLTLEENFRSNQGILDLANETLKKFKETYEKRLYSKRESHAKPQLISFSSEKSEADWIAEKILHLNENGQKFKDIAVLFRSGWHSNLLEIALTEKGIPYRKFGGKKFLENAHIKDVLAYLRLIENPFDQISFHRVLQLEEGIGPKVSALVYKHYLQNHSNIGELSWESLTPLISELPKQAKDSCQSFFQTLLKARSLSEAKPIHFYEFYLAYYKDKFEKRYDDFEKRSKDFESLELIVKNQTSLRQFLTDMSLEGTESSILNTERNDQETEGFVTLSTIHSAKGLEWNSVFVIHLIEGEFPTNKMRTIEDLEEERRLFYVAVTRAKDQLFLSASLVDEKIGNTLKGISRFVSELPKETYDQIESPASTSQIVSNSSPSTQSEKTSHFDAIQNYFLN</sequence>
<dbReference type="InterPro" id="IPR014016">
    <property type="entry name" value="UvrD-like_ATP-bd"/>
</dbReference>
<name>A0A2P2DWW7_9LEPT</name>
<dbReference type="InterPro" id="IPR014017">
    <property type="entry name" value="DNA_helicase_UvrD-like_C"/>
</dbReference>
<feature type="binding site" evidence="10">
    <location>
        <begin position="20"/>
        <end position="27"/>
    </location>
    <ligand>
        <name>ATP</name>
        <dbReference type="ChEBI" id="CHEBI:30616"/>
    </ligand>
</feature>
<evidence type="ECO:0000256" key="6">
    <source>
        <dbReference type="ARBA" id="ARBA00023235"/>
    </source>
</evidence>
<dbReference type="AlphaFoldDB" id="A0A2P2DWW7"/>
<evidence type="ECO:0000256" key="8">
    <source>
        <dbReference type="ARBA" id="ARBA00034808"/>
    </source>
</evidence>
<keyword evidence="15" id="KW-1185">Reference proteome</keyword>
<dbReference type="PANTHER" id="PTHR11070">
    <property type="entry name" value="UVRD / RECB / PCRA DNA HELICASE FAMILY MEMBER"/>
    <property type="match status" value="1"/>
</dbReference>
<dbReference type="Proteomes" id="UP000245133">
    <property type="component" value="Unassembled WGS sequence"/>
</dbReference>
<feature type="compositionally biased region" description="Polar residues" evidence="11">
    <location>
        <begin position="636"/>
        <end position="654"/>
    </location>
</feature>
<dbReference type="GO" id="GO:0016887">
    <property type="term" value="F:ATP hydrolysis activity"/>
    <property type="evidence" value="ECO:0007669"/>
    <property type="project" value="RHEA"/>
</dbReference>
<evidence type="ECO:0000256" key="2">
    <source>
        <dbReference type="ARBA" id="ARBA00022741"/>
    </source>
</evidence>
<dbReference type="GO" id="GO:0005524">
    <property type="term" value="F:ATP binding"/>
    <property type="evidence" value="ECO:0007669"/>
    <property type="project" value="UniProtKB-UniRule"/>
</dbReference>
<dbReference type="Gene3D" id="3.40.50.300">
    <property type="entry name" value="P-loop containing nucleotide triphosphate hydrolases"/>
    <property type="match status" value="2"/>
</dbReference>
<reference evidence="14 15" key="1">
    <citation type="submission" date="2018-02" db="EMBL/GenBank/DDBJ databases">
        <title>Novel Leptospira species isolated from soil and water in Japan.</title>
        <authorList>
            <person name="Nakao R."/>
            <person name="Masuzawa T."/>
        </authorList>
    </citation>
    <scope>NUCLEOTIDE SEQUENCE [LARGE SCALE GENOMIC DNA]</scope>
    <source>
        <strain evidence="14 15">YH101</strain>
    </source>
</reference>
<dbReference type="PROSITE" id="PS51198">
    <property type="entry name" value="UVRD_HELICASE_ATP_BIND"/>
    <property type="match status" value="1"/>
</dbReference>
<dbReference type="GO" id="GO:0000725">
    <property type="term" value="P:recombinational repair"/>
    <property type="evidence" value="ECO:0007669"/>
    <property type="project" value="TreeGrafter"/>
</dbReference>
<evidence type="ECO:0000256" key="9">
    <source>
        <dbReference type="ARBA" id="ARBA00048988"/>
    </source>
</evidence>
<dbReference type="InterPro" id="IPR000212">
    <property type="entry name" value="DNA_helicase_UvrD/REP"/>
</dbReference>
<evidence type="ECO:0000259" key="13">
    <source>
        <dbReference type="PROSITE" id="PS51217"/>
    </source>
</evidence>
<dbReference type="Pfam" id="PF00580">
    <property type="entry name" value="UvrD-helicase"/>
    <property type="match status" value="1"/>
</dbReference>
<comment type="similarity">
    <text evidence="1">Belongs to the helicase family. UvrD subfamily.</text>
</comment>